<feature type="compositionally biased region" description="Basic and acidic residues" evidence="4">
    <location>
        <begin position="404"/>
        <end position="413"/>
    </location>
</feature>
<dbReference type="GO" id="GO:0016020">
    <property type="term" value="C:membrane"/>
    <property type="evidence" value="ECO:0007669"/>
    <property type="project" value="UniProtKB-SubCell"/>
</dbReference>
<dbReference type="PANTHER" id="PTHR46484">
    <property type="entry name" value="SI:CH211-171H4.5-RELATED"/>
    <property type="match status" value="1"/>
</dbReference>
<reference evidence="8 9" key="1">
    <citation type="submission" date="2024-09" db="EMBL/GenBank/DDBJ databases">
        <title>A chromosome-level genome assembly of Gray's grenadier anchovy, Coilia grayii.</title>
        <authorList>
            <person name="Fu Z."/>
        </authorList>
    </citation>
    <scope>NUCLEOTIDE SEQUENCE [LARGE SCALE GENOMIC DNA]</scope>
    <source>
        <strain evidence="8">G4</strain>
        <tissue evidence="8">Muscle</tissue>
    </source>
</reference>
<dbReference type="Pfam" id="PF13895">
    <property type="entry name" value="Ig_2"/>
    <property type="match status" value="1"/>
</dbReference>
<evidence type="ECO:0000256" key="5">
    <source>
        <dbReference type="SAM" id="Phobius"/>
    </source>
</evidence>
<keyword evidence="6" id="KW-0732">Signal</keyword>
<dbReference type="InterPro" id="IPR013783">
    <property type="entry name" value="Ig-like_fold"/>
</dbReference>
<dbReference type="Gene3D" id="2.60.40.10">
    <property type="entry name" value="Immunoglobulins"/>
    <property type="match status" value="3"/>
</dbReference>
<dbReference type="PROSITE" id="PS50835">
    <property type="entry name" value="IG_LIKE"/>
    <property type="match status" value="2"/>
</dbReference>
<sequence length="479" mass="52139">MIFFKALIVFGHLWLAAGVQNTYTVSLPNNIHVFVGSCALVPCAFNISDFESKLNQSGSLHAAWIKGGSKFANNPVVYNGTTNATKLFERVEVTGDLRQKDCSTVFYNVNESHHDIYFFRTEMTTFNATFIDKSFSLVVEDSPASPRVSGPSEVAEGSSVNLTCTAAAPCPYQPPNITWSLHSGDISTHIQYEGDGTKTLVSFLTFTASRTHHEREIFCMASYRRQDQSTVEANRTEWALRVLFSPAVVEASVSPSGAVAEGSIVTLTCNSSEANPPVHNYTWFRDTQTSPVRSGPNITFNVSSSHAGLYYCRAEHPQGGKGSNRVELKVQDEEKTTSALLVGLIVGGSLAVLLVALLIFVISRNKSTTLQEEENTSQHETSAACDGDRPVQANGCEPTEDEKEEIHYAEIDFSKSSLGDSSAKAELEQGQETEYAEVHLSGRGSQTDDQADTHAKTAQTDQTDQTGTGNGELYAQVQK</sequence>
<evidence type="ECO:0000256" key="3">
    <source>
        <dbReference type="ARBA" id="ARBA00023157"/>
    </source>
</evidence>
<feature type="domain" description="Ig-like" evidence="7">
    <location>
        <begin position="146"/>
        <end position="232"/>
    </location>
</feature>
<keyword evidence="5" id="KW-0812">Transmembrane</keyword>
<dbReference type="SMART" id="SM00409">
    <property type="entry name" value="IG"/>
    <property type="match status" value="3"/>
</dbReference>
<evidence type="ECO:0000256" key="4">
    <source>
        <dbReference type="SAM" id="MobiDB-lite"/>
    </source>
</evidence>
<dbReference type="SUPFAM" id="SSF48726">
    <property type="entry name" value="Immunoglobulin"/>
    <property type="match status" value="3"/>
</dbReference>
<dbReference type="EMBL" id="JBHFQA010000016">
    <property type="protein sequence ID" value="KAL2085487.1"/>
    <property type="molecule type" value="Genomic_DNA"/>
</dbReference>
<keyword evidence="3" id="KW-1015">Disulfide bond</keyword>
<dbReference type="PANTHER" id="PTHR46484:SF8">
    <property type="entry name" value="B-CELL RECEPTOR CD22-LIKE-RELATED"/>
    <property type="match status" value="1"/>
</dbReference>
<comment type="subcellular location">
    <subcellularLocation>
        <location evidence="1">Membrane</location>
        <topology evidence="1">Single-pass membrane protein</topology>
    </subcellularLocation>
</comment>
<keyword evidence="2 5" id="KW-0472">Membrane</keyword>
<keyword evidence="5" id="KW-1133">Transmembrane helix</keyword>
<feature type="domain" description="Ig-like" evidence="7">
    <location>
        <begin position="246"/>
        <end position="331"/>
    </location>
</feature>
<dbReference type="AlphaFoldDB" id="A0ABD1JE85"/>
<protein>
    <recommendedName>
        <fullName evidence="7">Ig-like domain-containing protein</fullName>
    </recommendedName>
</protein>
<evidence type="ECO:0000313" key="8">
    <source>
        <dbReference type="EMBL" id="KAL2085487.1"/>
    </source>
</evidence>
<keyword evidence="9" id="KW-1185">Reference proteome</keyword>
<comment type="caution">
    <text evidence="8">The sequence shown here is derived from an EMBL/GenBank/DDBJ whole genome shotgun (WGS) entry which is preliminary data.</text>
</comment>
<dbReference type="InterPro" id="IPR003599">
    <property type="entry name" value="Ig_sub"/>
</dbReference>
<gene>
    <name evidence="8" type="ORF">ACEWY4_018807</name>
</gene>
<dbReference type="CDD" id="cd00096">
    <property type="entry name" value="Ig"/>
    <property type="match status" value="1"/>
</dbReference>
<feature type="transmembrane region" description="Helical" evidence="5">
    <location>
        <begin position="339"/>
        <end position="362"/>
    </location>
</feature>
<dbReference type="InterPro" id="IPR013162">
    <property type="entry name" value="CD80_C2-set"/>
</dbReference>
<feature type="region of interest" description="Disordered" evidence="4">
    <location>
        <begin position="368"/>
        <end position="479"/>
    </location>
</feature>
<dbReference type="InterPro" id="IPR036179">
    <property type="entry name" value="Ig-like_dom_sf"/>
</dbReference>
<evidence type="ECO:0000313" key="9">
    <source>
        <dbReference type="Proteomes" id="UP001591681"/>
    </source>
</evidence>
<feature type="compositionally biased region" description="Low complexity" evidence="4">
    <location>
        <begin position="456"/>
        <end position="467"/>
    </location>
</feature>
<feature type="chain" id="PRO_5044861132" description="Ig-like domain-containing protein" evidence="6">
    <location>
        <begin position="19"/>
        <end position="479"/>
    </location>
</feature>
<name>A0ABD1JE85_9TELE</name>
<evidence type="ECO:0000259" key="7">
    <source>
        <dbReference type="PROSITE" id="PS50835"/>
    </source>
</evidence>
<dbReference type="Pfam" id="PF08205">
    <property type="entry name" value="C2-set_2"/>
    <property type="match status" value="1"/>
</dbReference>
<dbReference type="InterPro" id="IPR007110">
    <property type="entry name" value="Ig-like_dom"/>
</dbReference>
<proteinExistence type="predicted"/>
<evidence type="ECO:0000256" key="6">
    <source>
        <dbReference type="SAM" id="SignalP"/>
    </source>
</evidence>
<dbReference type="Proteomes" id="UP001591681">
    <property type="component" value="Unassembled WGS sequence"/>
</dbReference>
<organism evidence="8 9">
    <name type="scientific">Coilia grayii</name>
    <name type="common">Gray's grenadier anchovy</name>
    <dbReference type="NCBI Taxonomy" id="363190"/>
    <lineage>
        <taxon>Eukaryota</taxon>
        <taxon>Metazoa</taxon>
        <taxon>Chordata</taxon>
        <taxon>Craniata</taxon>
        <taxon>Vertebrata</taxon>
        <taxon>Euteleostomi</taxon>
        <taxon>Actinopterygii</taxon>
        <taxon>Neopterygii</taxon>
        <taxon>Teleostei</taxon>
        <taxon>Clupei</taxon>
        <taxon>Clupeiformes</taxon>
        <taxon>Clupeoidei</taxon>
        <taxon>Engraulidae</taxon>
        <taxon>Coilinae</taxon>
        <taxon>Coilia</taxon>
    </lineage>
</organism>
<accession>A0ABD1JE85</accession>
<feature type="signal peptide" evidence="6">
    <location>
        <begin position="1"/>
        <end position="18"/>
    </location>
</feature>
<evidence type="ECO:0000256" key="2">
    <source>
        <dbReference type="ARBA" id="ARBA00023136"/>
    </source>
</evidence>
<evidence type="ECO:0000256" key="1">
    <source>
        <dbReference type="ARBA" id="ARBA00004167"/>
    </source>
</evidence>